<gene>
    <name evidence="1" type="ORF">ACE1CA_18690</name>
</gene>
<keyword evidence="2" id="KW-1185">Reference proteome</keyword>
<name>A0ABV4WNA8_9CYAN</name>
<protein>
    <submittedName>
        <fullName evidence="1">Uncharacterized protein</fullName>
    </submittedName>
</protein>
<proteinExistence type="predicted"/>
<evidence type="ECO:0000313" key="2">
    <source>
        <dbReference type="Proteomes" id="UP001576780"/>
    </source>
</evidence>
<dbReference type="RefSeq" id="WP_413278942.1">
    <property type="nucleotide sequence ID" value="NZ_JBHFNT010000160.1"/>
</dbReference>
<dbReference type="Proteomes" id="UP001576780">
    <property type="component" value="Unassembled WGS sequence"/>
</dbReference>
<reference evidence="1 2" key="1">
    <citation type="submission" date="2024-09" db="EMBL/GenBank/DDBJ databases">
        <title>Floridaenema gen nov. (Aerosakkonemataceae, Aerosakkonematales ord. nov., Cyanobacteria) from benthic tropical and subtropical fresh waters, with the description of four new species.</title>
        <authorList>
            <person name="Moretto J.A."/>
            <person name="Berthold D.E."/>
            <person name="Lefler F.W."/>
            <person name="Huang I.-S."/>
            <person name="Laughinghouse H. IV."/>
        </authorList>
    </citation>
    <scope>NUCLEOTIDE SEQUENCE [LARGE SCALE GENOMIC DNA]</scope>
    <source>
        <strain evidence="1 2">BLCC-F167</strain>
    </source>
</reference>
<accession>A0ABV4WNA8</accession>
<comment type="caution">
    <text evidence="1">The sequence shown here is derived from an EMBL/GenBank/DDBJ whole genome shotgun (WGS) entry which is preliminary data.</text>
</comment>
<sequence>MPLKATSPHAKTLILLALWDIGAAQKQVNKGVLTKRIVPKGGKIGDFQEVLDQLLVEELMQISGKKVFLTAKGMEFLSAGIQSSEFQFTNQIGAKTGNSLLKWIREMGTISNEGSSTVASTQNVAAEKPHSGLSARINSYEEFMQVALEVYDNLNRDYNLDNLVPIYRIRREIGDRVTRSQFNDWMLEMQANDIFQLLEGSVEDSAPDKIQDSITTELSGLRCYAKRLKP</sequence>
<organism evidence="1 2">
    <name type="scientific">Floridaenema evergladense BLCC-F167</name>
    <dbReference type="NCBI Taxonomy" id="3153639"/>
    <lineage>
        <taxon>Bacteria</taxon>
        <taxon>Bacillati</taxon>
        <taxon>Cyanobacteriota</taxon>
        <taxon>Cyanophyceae</taxon>
        <taxon>Oscillatoriophycideae</taxon>
        <taxon>Aerosakkonematales</taxon>
        <taxon>Aerosakkonemataceae</taxon>
        <taxon>Floridanema</taxon>
        <taxon>Floridanema evergladense</taxon>
    </lineage>
</organism>
<evidence type="ECO:0000313" key="1">
    <source>
        <dbReference type="EMBL" id="MFB2836565.1"/>
    </source>
</evidence>
<dbReference type="EMBL" id="JBHFNT010000160">
    <property type="protein sequence ID" value="MFB2836565.1"/>
    <property type="molecule type" value="Genomic_DNA"/>
</dbReference>